<dbReference type="GO" id="GO:0022900">
    <property type="term" value="P:electron transport chain"/>
    <property type="evidence" value="ECO:0007669"/>
    <property type="project" value="InterPro"/>
</dbReference>
<dbReference type="AlphaFoldDB" id="A0A3S0FKW2"/>
<comment type="caution">
    <text evidence="7">The sequence shown here is derived from an EMBL/GenBank/DDBJ whole genome shotgun (WGS) entry which is preliminary data.</text>
</comment>
<protein>
    <recommendedName>
        <fullName evidence="9">ETC complex I subunit</fullName>
    </recommendedName>
</protein>
<dbReference type="RefSeq" id="WP_126045266.1">
    <property type="nucleotide sequence ID" value="NZ_RXFM01000125.1"/>
</dbReference>
<dbReference type="OrthoDB" id="9799572at2"/>
<accession>A0A3S0FKW2</accession>
<evidence type="ECO:0000256" key="1">
    <source>
        <dbReference type="ARBA" id="ARBA00004370"/>
    </source>
</evidence>
<reference evidence="8" key="1">
    <citation type="submission" date="2018-11" db="EMBL/GenBank/DDBJ databases">
        <title>Phylogenetic, genomic, and biogeographic characterization of a novel and ubiquitous marine invertebrate-associated Rickettsiales parasite, Candidatus Marinoinvertebrata rohwerii, gen. nov., sp. nov.</title>
        <authorList>
            <person name="Klinges J.G."/>
            <person name="Rosales S.M."/>
            <person name="Mcminds R."/>
            <person name="Shaver E.C."/>
            <person name="Shantz A."/>
            <person name="Peters E.C."/>
            <person name="Burkepile D.E."/>
            <person name="Silliman B.R."/>
            <person name="Vega Thurber R.L."/>
        </authorList>
    </citation>
    <scope>NUCLEOTIDE SEQUENCE [LARGE SCALE GENOMIC DNA]</scope>
    <source>
        <strain evidence="8">a_cerv_44</strain>
    </source>
</reference>
<comment type="subcellular location">
    <subcellularLocation>
        <location evidence="1">Membrane</location>
    </subcellularLocation>
</comment>
<organism evidence="7 8">
    <name type="scientific">Candidatus Aquarickettsia rohweri</name>
    <dbReference type="NCBI Taxonomy" id="2602574"/>
    <lineage>
        <taxon>Bacteria</taxon>
        <taxon>Pseudomonadati</taxon>
        <taxon>Pseudomonadota</taxon>
        <taxon>Alphaproteobacteria</taxon>
        <taxon>Rickettsiales</taxon>
        <taxon>Candidatus Midichloriaceae</taxon>
        <taxon>Candidatus Aquarickettsia</taxon>
    </lineage>
</organism>
<dbReference type="GO" id="GO:0016020">
    <property type="term" value="C:membrane"/>
    <property type="evidence" value="ECO:0007669"/>
    <property type="project" value="UniProtKB-SubCell"/>
</dbReference>
<dbReference type="InterPro" id="IPR038532">
    <property type="entry name" value="NDUFS4-like_sf"/>
</dbReference>
<evidence type="ECO:0000256" key="5">
    <source>
        <dbReference type="ARBA" id="ARBA00022982"/>
    </source>
</evidence>
<dbReference type="InterPro" id="IPR006885">
    <property type="entry name" value="NADH_UbQ_FeS_4_mit-like"/>
</dbReference>
<keyword evidence="2" id="KW-0813">Transport</keyword>
<dbReference type="Gene3D" id="3.30.160.190">
    <property type="entry name" value="atu1810 like domain"/>
    <property type="match status" value="1"/>
</dbReference>
<dbReference type="EMBL" id="RXFM01000125">
    <property type="protein sequence ID" value="RST62063.1"/>
    <property type="molecule type" value="Genomic_DNA"/>
</dbReference>
<keyword evidence="4" id="KW-0809">Transit peptide</keyword>
<dbReference type="Proteomes" id="UP000279470">
    <property type="component" value="Unassembled WGS sequence"/>
</dbReference>
<evidence type="ECO:0000256" key="4">
    <source>
        <dbReference type="ARBA" id="ARBA00022946"/>
    </source>
</evidence>
<gene>
    <name evidence="7" type="ORF">EIC27_06630</name>
</gene>
<dbReference type="PANTHER" id="PTHR12219">
    <property type="entry name" value="NADH-UBIQUINONE OXIDOREDUCTASE"/>
    <property type="match status" value="1"/>
</dbReference>
<evidence type="ECO:0000313" key="8">
    <source>
        <dbReference type="Proteomes" id="UP000279470"/>
    </source>
</evidence>
<name>A0A3S0FKW2_9RICK</name>
<proteinExistence type="predicted"/>
<evidence type="ECO:0008006" key="9">
    <source>
        <dbReference type="Google" id="ProtNLM"/>
    </source>
</evidence>
<keyword evidence="5" id="KW-0249">Electron transport</keyword>
<keyword evidence="8" id="KW-1185">Reference proteome</keyword>
<dbReference type="PANTHER" id="PTHR12219:SF8">
    <property type="entry name" value="NADH DEHYDROGENASE [UBIQUINONE] IRON-SULFUR PROTEIN 4, MITOCHONDRIAL"/>
    <property type="match status" value="1"/>
</dbReference>
<keyword evidence="3" id="KW-0679">Respiratory chain</keyword>
<sequence>MIVKIFKEYKNPTQSGKANTNHWTIEFLSNDYRFQEQIMGWTGSTNMYPSEVKLQFKNKEEAINFAKKNKLEFFVQDLNKQKFTIKSYVNNYLS</sequence>
<evidence type="ECO:0000256" key="2">
    <source>
        <dbReference type="ARBA" id="ARBA00022448"/>
    </source>
</evidence>
<evidence type="ECO:0000256" key="3">
    <source>
        <dbReference type="ARBA" id="ARBA00022660"/>
    </source>
</evidence>
<keyword evidence="6" id="KW-0472">Membrane</keyword>
<evidence type="ECO:0000313" key="7">
    <source>
        <dbReference type="EMBL" id="RST62063.1"/>
    </source>
</evidence>
<evidence type="ECO:0000256" key="6">
    <source>
        <dbReference type="ARBA" id="ARBA00023136"/>
    </source>
</evidence>
<dbReference type="Pfam" id="PF04800">
    <property type="entry name" value="NDUS4"/>
    <property type="match status" value="1"/>
</dbReference>